<dbReference type="RefSeq" id="WP_214157660.1">
    <property type="nucleotide sequence ID" value="NZ_JAHBAY010000008.1"/>
</dbReference>
<dbReference type="Proteomes" id="UP001197247">
    <property type="component" value="Unassembled WGS sequence"/>
</dbReference>
<protein>
    <submittedName>
        <fullName evidence="1">Uncharacterized protein</fullName>
    </submittedName>
</protein>
<organism evidence="1 2">
    <name type="scientific">Kineosporia corallincola</name>
    <dbReference type="NCBI Taxonomy" id="2835133"/>
    <lineage>
        <taxon>Bacteria</taxon>
        <taxon>Bacillati</taxon>
        <taxon>Actinomycetota</taxon>
        <taxon>Actinomycetes</taxon>
        <taxon>Kineosporiales</taxon>
        <taxon>Kineosporiaceae</taxon>
        <taxon>Kineosporia</taxon>
    </lineage>
</organism>
<evidence type="ECO:0000313" key="2">
    <source>
        <dbReference type="Proteomes" id="UP001197247"/>
    </source>
</evidence>
<sequence length="350" mass="38506">MARKKRDKAAPEPAVEMVEEGISVQDLAARHLLLCPTTVDIEVVDTLIRDRLPHSDLYDTGEVKLGRHSRITGPYQLSMEDAVDAGVPMPWTVCYCLEAPVEREDPPLPGMDDRDGFAYAFPEGLPWRDEGRALQLMVSLARRIGGAVRVAGTLQLVQPDRDRAVDYVVHSRTWLEPDVLLGIVGREMPGAVLAVEGEEWGGPPPAAYTGEILVQDVGRSTLSSAELKRLHTAADARDRKMLADDDVIDGFAIVTDFGRDGVVEVLVHLTDIDDPAVVGQPWASEDLVTYEVRWQAPDPEAREKRYPPEDFRASRARVAPVVARTARALVEAAGGIVLDEDNFGVDRYTL</sequence>
<keyword evidence="2" id="KW-1185">Reference proteome</keyword>
<evidence type="ECO:0000313" key="1">
    <source>
        <dbReference type="EMBL" id="MBT0771373.1"/>
    </source>
</evidence>
<comment type="caution">
    <text evidence="1">The sequence shown here is derived from an EMBL/GenBank/DDBJ whole genome shotgun (WGS) entry which is preliminary data.</text>
</comment>
<reference evidence="1 2" key="1">
    <citation type="submission" date="2021-05" db="EMBL/GenBank/DDBJ databases">
        <title>Kineosporia and Streptomyces sp. nov. two new marine actinobacteria isolated from Coral.</title>
        <authorList>
            <person name="Buangrab K."/>
            <person name="Sutthacheep M."/>
            <person name="Yeemin T."/>
            <person name="Harunari E."/>
            <person name="Igarashi Y."/>
            <person name="Kanchanasin P."/>
            <person name="Tanasupawat S."/>
            <person name="Phongsopitanun W."/>
        </authorList>
    </citation>
    <scope>NUCLEOTIDE SEQUENCE [LARGE SCALE GENOMIC DNA]</scope>
    <source>
        <strain evidence="1 2">J2-2</strain>
    </source>
</reference>
<gene>
    <name evidence="1" type="ORF">KIH74_20720</name>
</gene>
<name>A0ABS5TMR9_9ACTN</name>
<dbReference type="EMBL" id="JAHBAY010000008">
    <property type="protein sequence ID" value="MBT0771373.1"/>
    <property type="molecule type" value="Genomic_DNA"/>
</dbReference>
<proteinExistence type="predicted"/>
<accession>A0ABS5TMR9</accession>